<dbReference type="GO" id="GO:0022627">
    <property type="term" value="C:cytosolic small ribosomal subunit"/>
    <property type="evidence" value="ECO:0007669"/>
    <property type="project" value="TreeGrafter"/>
</dbReference>
<dbReference type="Gene3D" id="3.30.1140.32">
    <property type="entry name" value="Ribosomal protein S3, C-terminal domain"/>
    <property type="match status" value="1"/>
</dbReference>
<evidence type="ECO:0000256" key="1">
    <source>
        <dbReference type="ARBA" id="ARBA00010761"/>
    </source>
</evidence>
<evidence type="ECO:0000259" key="7">
    <source>
        <dbReference type="Pfam" id="PF00189"/>
    </source>
</evidence>
<evidence type="ECO:0000256" key="5">
    <source>
        <dbReference type="ARBA" id="ARBA00023274"/>
    </source>
</evidence>
<evidence type="ECO:0000256" key="4">
    <source>
        <dbReference type="ARBA" id="ARBA00022980"/>
    </source>
</evidence>
<dbReference type="PANTHER" id="PTHR11760">
    <property type="entry name" value="30S/40S RIBOSOMAL PROTEIN S3"/>
    <property type="match status" value="1"/>
</dbReference>
<gene>
    <name evidence="8" type="ORF">CEPIT_LOCUS21200</name>
</gene>
<dbReference type="InterPro" id="IPR009019">
    <property type="entry name" value="KH_sf_prok-type"/>
</dbReference>
<protein>
    <recommendedName>
        <fullName evidence="6">Small ribosomal subunit protein uS3c</fullName>
    </recommendedName>
</protein>
<dbReference type="NCBIfam" id="TIGR01009">
    <property type="entry name" value="rpsC_bact"/>
    <property type="match status" value="1"/>
</dbReference>
<dbReference type="SUPFAM" id="SSF54814">
    <property type="entry name" value="Prokaryotic type KH domain (KH-domain type II)"/>
    <property type="match status" value="1"/>
</dbReference>
<keyword evidence="4" id="KW-0689">Ribosomal protein</keyword>
<dbReference type="InterPro" id="IPR057258">
    <property type="entry name" value="Ribosomal_uS3"/>
</dbReference>
<dbReference type="SUPFAM" id="SSF54821">
    <property type="entry name" value="Ribosomal protein S3 C-terminal domain"/>
    <property type="match status" value="1"/>
</dbReference>
<dbReference type="GO" id="GO:0003735">
    <property type="term" value="F:structural constituent of ribosome"/>
    <property type="evidence" value="ECO:0007669"/>
    <property type="project" value="InterPro"/>
</dbReference>
<dbReference type="PANTHER" id="PTHR11760:SF19">
    <property type="entry name" value="SMALL RIBOSOMAL SUBUNIT PROTEIN US3C"/>
    <property type="match status" value="1"/>
</dbReference>
<name>A0AAV0E6B4_9ASTE</name>
<evidence type="ECO:0000313" key="8">
    <source>
        <dbReference type="EMBL" id="CAH9115701.1"/>
    </source>
</evidence>
<dbReference type="AlphaFoldDB" id="A0AAV0E6B4"/>
<keyword evidence="9" id="KW-1185">Reference proteome</keyword>
<dbReference type="EMBL" id="CAMAPF010000250">
    <property type="protein sequence ID" value="CAH9115701.1"/>
    <property type="molecule type" value="Genomic_DNA"/>
</dbReference>
<dbReference type="Proteomes" id="UP001152523">
    <property type="component" value="Unassembled WGS sequence"/>
</dbReference>
<proteinExistence type="inferred from homology"/>
<comment type="subunit">
    <text evidence="2">Part of the 30S ribosomal subunit.</text>
</comment>
<evidence type="ECO:0000313" key="9">
    <source>
        <dbReference type="Proteomes" id="UP001152523"/>
    </source>
</evidence>
<keyword evidence="3" id="KW-0694">RNA-binding</keyword>
<feature type="domain" description="Small ribosomal subunit protein uS3 C-terminal" evidence="7">
    <location>
        <begin position="54"/>
        <end position="111"/>
    </location>
</feature>
<comment type="similarity">
    <text evidence="1">Belongs to the universal ribosomal protein uS3 family.</text>
</comment>
<evidence type="ECO:0000256" key="6">
    <source>
        <dbReference type="ARBA" id="ARBA00035154"/>
    </source>
</evidence>
<dbReference type="GO" id="GO:0003723">
    <property type="term" value="F:RNA binding"/>
    <property type="evidence" value="ECO:0007669"/>
    <property type="project" value="UniProtKB-KW"/>
</dbReference>
<dbReference type="InterPro" id="IPR036419">
    <property type="entry name" value="Ribosomal_S3_C_sf"/>
</dbReference>
<reference evidence="8" key="1">
    <citation type="submission" date="2022-07" db="EMBL/GenBank/DDBJ databases">
        <authorList>
            <person name="Macas J."/>
            <person name="Novak P."/>
            <person name="Neumann P."/>
        </authorList>
    </citation>
    <scope>NUCLEOTIDE SEQUENCE</scope>
</reference>
<dbReference type="InterPro" id="IPR005704">
    <property type="entry name" value="Ribosomal_uS3_bac-typ"/>
</dbReference>
<sequence>MGFPKIFMENSPQGVEELQKALQKKLNFVNRKLNIAITKIEKPYGNPNILAEFIAGQLKNRVSFRKAMKKAIELAEQADTKGIQVQIAGRLDGKEIARVEWIREGRVPRQNYSS</sequence>
<organism evidence="8 9">
    <name type="scientific">Cuscuta epithymum</name>
    <dbReference type="NCBI Taxonomy" id="186058"/>
    <lineage>
        <taxon>Eukaryota</taxon>
        <taxon>Viridiplantae</taxon>
        <taxon>Streptophyta</taxon>
        <taxon>Embryophyta</taxon>
        <taxon>Tracheophyta</taxon>
        <taxon>Spermatophyta</taxon>
        <taxon>Magnoliopsida</taxon>
        <taxon>eudicotyledons</taxon>
        <taxon>Gunneridae</taxon>
        <taxon>Pentapetalae</taxon>
        <taxon>asterids</taxon>
        <taxon>lamiids</taxon>
        <taxon>Solanales</taxon>
        <taxon>Convolvulaceae</taxon>
        <taxon>Cuscuteae</taxon>
        <taxon>Cuscuta</taxon>
        <taxon>Cuscuta subgen. Cuscuta</taxon>
    </lineage>
</organism>
<dbReference type="InterPro" id="IPR001351">
    <property type="entry name" value="Ribosomal_uS3_C"/>
</dbReference>
<dbReference type="Pfam" id="PF00189">
    <property type="entry name" value="Ribosomal_S3_C"/>
    <property type="match status" value="1"/>
</dbReference>
<evidence type="ECO:0000256" key="2">
    <source>
        <dbReference type="ARBA" id="ARBA00011458"/>
    </source>
</evidence>
<keyword evidence="5" id="KW-0687">Ribonucleoprotein</keyword>
<dbReference type="GO" id="GO:0006412">
    <property type="term" value="P:translation"/>
    <property type="evidence" value="ECO:0007669"/>
    <property type="project" value="InterPro"/>
</dbReference>
<evidence type="ECO:0000256" key="3">
    <source>
        <dbReference type="ARBA" id="ARBA00022884"/>
    </source>
</evidence>
<accession>A0AAV0E6B4</accession>
<comment type="caution">
    <text evidence="8">The sequence shown here is derived from an EMBL/GenBank/DDBJ whole genome shotgun (WGS) entry which is preliminary data.</text>
</comment>